<feature type="compositionally biased region" description="Basic and acidic residues" evidence="1">
    <location>
        <begin position="52"/>
        <end position="64"/>
    </location>
</feature>
<dbReference type="CDD" id="cd14279">
    <property type="entry name" value="CUE"/>
    <property type="match status" value="1"/>
</dbReference>
<dbReference type="EMBL" id="JNBS01000648">
    <property type="protein sequence ID" value="OQS04272.1"/>
    <property type="molecule type" value="Genomic_DNA"/>
</dbReference>
<reference evidence="3 4" key="1">
    <citation type="journal article" date="2014" name="Genome Biol. Evol.">
        <title>The secreted proteins of Achlya hypogyna and Thraustotheca clavata identify the ancestral oomycete secretome and reveal gene acquisitions by horizontal gene transfer.</title>
        <authorList>
            <person name="Misner I."/>
            <person name="Blouin N."/>
            <person name="Leonard G."/>
            <person name="Richards T.A."/>
            <person name="Lane C.E."/>
        </authorList>
    </citation>
    <scope>NUCLEOTIDE SEQUENCE [LARGE SCALE GENOMIC DNA]</scope>
    <source>
        <strain evidence="3 4">ATCC 34112</strain>
    </source>
</reference>
<feature type="region of interest" description="Disordered" evidence="1">
    <location>
        <begin position="28"/>
        <end position="64"/>
    </location>
</feature>
<dbReference type="OrthoDB" id="21085at2759"/>
<evidence type="ECO:0000313" key="3">
    <source>
        <dbReference type="EMBL" id="OQS04272.1"/>
    </source>
</evidence>
<dbReference type="InterPro" id="IPR001683">
    <property type="entry name" value="PX_dom"/>
</dbReference>
<protein>
    <recommendedName>
        <fullName evidence="2">PX domain-containing protein</fullName>
    </recommendedName>
</protein>
<sequence length="428" mass="49646">YLTKVDTIAIDDLLDAIAMAFRPDLQRRASRAEDNRAKKDKLTMPPWMRTNDQLRPRREGESPEEIKARGIEMLTSMFPRWEKESLLLILEVHNYVIDETITTVLRMEEEEEEESKRLNRIKTLSKESHYVPKYPIPDDFLRVPGEELDHDSESEDSIRESIDEFDPFATLSSSRTLTSADSKIAEDDGTVYGKEFDSATDDTVKTIEYQDDIPIVTPNVKMTNFIDPNATPESLQQKKTRPKSRTDNLFAQLTVIKRSKLDIVGAEDRIRHREPHRVLDCLNKASALYRNGVISNYELETLRSLILCKMQPSKMLMDSSVNMNSETITDHEWNCLVFKSKDIRQALSIRIIKTLMVSQHAEYEIRTNDLETGVVVVTRKRFRELYKLHRKLCPLSTRISSFPFPTRHSVSKKEDLRLAAERQPQLEE</sequence>
<feature type="domain" description="PX" evidence="2">
    <location>
        <begin position="341"/>
        <end position="428"/>
    </location>
</feature>
<proteinExistence type="predicted"/>
<feature type="non-terminal residue" evidence="3">
    <location>
        <position position="1"/>
    </location>
</feature>
<dbReference type="Gene3D" id="3.30.1520.10">
    <property type="entry name" value="Phox-like domain"/>
    <property type="match status" value="1"/>
</dbReference>
<dbReference type="SUPFAM" id="SSF64268">
    <property type="entry name" value="PX domain"/>
    <property type="match status" value="1"/>
</dbReference>
<dbReference type="CDD" id="cd06093">
    <property type="entry name" value="PX_domain"/>
    <property type="match status" value="1"/>
</dbReference>
<name>A0A1W0A1W9_9STRA</name>
<dbReference type="Proteomes" id="UP000243217">
    <property type="component" value="Unassembled WGS sequence"/>
</dbReference>
<evidence type="ECO:0000259" key="2">
    <source>
        <dbReference type="PROSITE" id="PS50195"/>
    </source>
</evidence>
<comment type="caution">
    <text evidence="3">The sequence shown here is derived from an EMBL/GenBank/DDBJ whole genome shotgun (WGS) entry which is preliminary data.</text>
</comment>
<evidence type="ECO:0000313" key="4">
    <source>
        <dbReference type="Proteomes" id="UP000243217"/>
    </source>
</evidence>
<gene>
    <name evidence="3" type="ORF">THRCLA_03473</name>
</gene>
<dbReference type="STRING" id="74557.A0A1W0A1W9"/>
<dbReference type="GO" id="GO:0035091">
    <property type="term" value="F:phosphatidylinositol binding"/>
    <property type="evidence" value="ECO:0007669"/>
    <property type="project" value="InterPro"/>
</dbReference>
<accession>A0A1W0A1W9</accession>
<dbReference type="AlphaFoldDB" id="A0A1W0A1W9"/>
<organism evidence="3 4">
    <name type="scientific">Thraustotheca clavata</name>
    <dbReference type="NCBI Taxonomy" id="74557"/>
    <lineage>
        <taxon>Eukaryota</taxon>
        <taxon>Sar</taxon>
        <taxon>Stramenopiles</taxon>
        <taxon>Oomycota</taxon>
        <taxon>Saprolegniomycetes</taxon>
        <taxon>Saprolegniales</taxon>
        <taxon>Achlyaceae</taxon>
        <taxon>Thraustotheca</taxon>
    </lineage>
</organism>
<evidence type="ECO:0000256" key="1">
    <source>
        <dbReference type="SAM" id="MobiDB-lite"/>
    </source>
</evidence>
<feature type="compositionally biased region" description="Basic and acidic residues" evidence="1">
    <location>
        <begin position="28"/>
        <end position="42"/>
    </location>
</feature>
<keyword evidence="4" id="KW-1185">Reference proteome</keyword>
<dbReference type="InterPro" id="IPR036871">
    <property type="entry name" value="PX_dom_sf"/>
</dbReference>
<dbReference type="PROSITE" id="PS50195">
    <property type="entry name" value="PX"/>
    <property type="match status" value="1"/>
</dbReference>
<feature type="non-terminal residue" evidence="3">
    <location>
        <position position="428"/>
    </location>
</feature>